<evidence type="ECO:0000256" key="3">
    <source>
        <dbReference type="ARBA" id="ARBA00022729"/>
    </source>
</evidence>
<dbReference type="Gene3D" id="2.20.100.10">
    <property type="entry name" value="Thrombospondin type-1 (TSP1) repeat"/>
    <property type="match status" value="2"/>
</dbReference>
<dbReference type="FunFam" id="2.20.100.10:FF:000005">
    <property type="entry name" value="ADAM metallopeptidase with thrombospondin type 1 motif 9"/>
    <property type="match status" value="1"/>
</dbReference>
<evidence type="ECO:0000313" key="5">
    <source>
        <dbReference type="EMBL" id="EDO32300.1"/>
    </source>
</evidence>
<dbReference type="PANTHER" id="PTHR13723">
    <property type="entry name" value="ADAMTS A DISINTEGRIN AND METALLOPROTEASE WITH THROMBOSPONDIN MOTIFS PROTEASE"/>
    <property type="match status" value="1"/>
</dbReference>
<dbReference type="InterPro" id="IPR050439">
    <property type="entry name" value="ADAMTS_ADAMTS-like"/>
</dbReference>
<feature type="non-terminal residue" evidence="5">
    <location>
        <position position="1"/>
    </location>
</feature>
<dbReference type="eggNOG" id="KOG3538">
    <property type="taxonomic scope" value="Eukaryota"/>
</dbReference>
<sequence>GIQTAIFICYDNTKESAVDPSRCRDLQHPGTHRRVCNVTPCKHRWYTSPWRPCSKTCGTGVQHRFRRCVNRHNRRISLWKCARLTPPRRKRACAIVDCPVEWNIGPWSKCSVSCGEGIRRRSIACR</sequence>
<evidence type="ECO:0000313" key="6">
    <source>
        <dbReference type="Proteomes" id="UP000001593"/>
    </source>
</evidence>
<dbReference type="HOGENOM" id="CLU_1987195_0_0_1"/>
<keyword evidence="6" id="KW-1185">Reference proteome</keyword>
<protein>
    <submittedName>
        <fullName evidence="5">Uncharacterized protein</fullName>
    </submittedName>
</protein>
<keyword evidence="4" id="KW-0677">Repeat</keyword>
<keyword evidence="3" id="KW-0732">Signal</keyword>
<name>A7SVH8_NEMVE</name>
<dbReference type="InParanoid" id="A7SVH8"/>
<evidence type="ECO:0000256" key="2">
    <source>
        <dbReference type="ARBA" id="ARBA00022525"/>
    </source>
</evidence>
<dbReference type="PhylomeDB" id="A7SVH8"/>
<dbReference type="GO" id="GO:0005576">
    <property type="term" value="C:extracellular region"/>
    <property type="evidence" value="ECO:0007669"/>
    <property type="project" value="UniProtKB-SubCell"/>
</dbReference>
<evidence type="ECO:0000256" key="4">
    <source>
        <dbReference type="ARBA" id="ARBA00022737"/>
    </source>
</evidence>
<accession>A7SVH8</accession>
<gene>
    <name evidence="5" type="ORF">NEMVEDRAFT_v1g16630</name>
</gene>
<dbReference type="KEGG" id="nve:5503310"/>
<evidence type="ECO:0000256" key="1">
    <source>
        <dbReference type="ARBA" id="ARBA00004613"/>
    </source>
</evidence>
<dbReference type="Pfam" id="PF19030">
    <property type="entry name" value="TSP1_ADAMTS"/>
    <property type="match status" value="2"/>
</dbReference>
<dbReference type="PANTHER" id="PTHR13723:SF281">
    <property type="entry name" value="PAPILIN"/>
    <property type="match status" value="1"/>
</dbReference>
<proteinExistence type="predicted"/>
<dbReference type="SUPFAM" id="SSF82895">
    <property type="entry name" value="TSP-1 type 1 repeat"/>
    <property type="match status" value="2"/>
</dbReference>
<feature type="non-terminal residue" evidence="5">
    <location>
        <position position="126"/>
    </location>
</feature>
<dbReference type="SMART" id="SM00209">
    <property type="entry name" value="TSP1"/>
    <property type="match status" value="1"/>
</dbReference>
<reference evidence="5 6" key="1">
    <citation type="journal article" date="2007" name="Science">
        <title>Sea anemone genome reveals ancestral eumetazoan gene repertoire and genomic organization.</title>
        <authorList>
            <person name="Putnam N.H."/>
            <person name="Srivastava M."/>
            <person name="Hellsten U."/>
            <person name="Dirks B."/>
            <person name="Chapman J."/>
            <person name="Salamov A."/>
            <person name="Terry A."/>
            <person name="Shapiro H."/>
            <person name="Lindquist E."/>
            <person name="Kapitonov V.V."/>
            <person name="Jurka J."/>
            <person name="Genikhovich G."/>
            <person name="Grigoriev I.V."/>
            <person name="Lucas S.M."/>
            <person name="Steele R.E."/>
            <person name="Finnerty J.R."/>
            <person name="Technau U."/>
            <person name="Martindale M.Q."/>
            <person name="Rokhsar D.S."/>
        </authorList>
    </citation>
    <scope>NUCLEOTIDE SEQUENCE [LARGE SCALE GENOMIC DNA]</scope>
    <source>
        <strain evidence="6">CH2 X CH6</strain>
    </source>
</reference>
<dbReference type="Proteomes" id="UP000001593">
    <property type="component" value="Unassembled WGS sequence"/>
</dbReference>
<dbReference type="PROSITE" id="PS50092">
    <property type="entry name" value="TSP1"/>
    <property type="match status" value="2"/>
</dbReference>
<dbReference type="InterPro" id="IPR000884">
    <property type="entry name" value="TSP1_rpt"/>
</dbReference>
<dbReference type="InterPro" id="IPR036383">
    <property type="entry name" value="TSP1_rpt_sf"/>
</dbReference>
<comment type="subcellular location">
    <subcellularLocation>
        <location evidence="1">Secreted</location>
    </subcellularLocation>
</comment>
<organism evidence="5 6">
    <name type="scientific">Nematostella vectensis</name>
    <name type="common">Starlet sea anemone</name>
    <dbReference type="NCBI Taxonomy" id="45351"/>
    <lineage>
        <taxon>Eukaryota</taxon>
        <taxon>Metazoa</taxon>
        <taxon>Cnidaria</taxon>
        <taxon>Anthozoa</taxon>
        <taxon>Hexacorallia</taxon>
        <taxon>Actiniaria</taxon>
        <taxon>Edwardsiidae</taxon>
        <taxon>Nematostella</taxon>
    </lineage>
</organism>
<dbReference type="EMBL" id="DS469835">
    <property type="protein sequence ID" value="EDO32300.1"/>
    <property type="molecule type" value="Genomic_DNA"/>
</dbReference>
<keyword evidence="2" id="KW-0964">Secreted</keyword>
<dbReference type="AlphaFoldDB" id="A7SVH8"/>